<organism evidence="5 6">
    <name type="scientific">Sediminibacillus halophilus</name>
    <dbReference type="NCBI Taxonomy" id="482461"/>
    <lineage>
        <taxon>Bacteria</taxon>
        <taxon>Bacillati</taxon>
        <taxon>Bacillota</taxon>
        <taxon>Bacilli</taxon>
        <taxon>Bacillales</taxon>
        <taxon>Bacillaceae</taxon>
        <taxon>Sediminibacillus</taxon>
    </lineage>
</organism>
<dbReference type="InterPro" id="IPR036388">
    <property type="entry name" value="WH-like_DNA-bd_sf"/>
</dbReference>
<evidence type="ECO:0000313" key="5">
    <source>
        <dbReference type="EMBL" id="SDM23613.1"/>
    </source>
</evidence>
<dbReference type="RefSeq" id="WP_074598682.1">
    <property type="nucleotide sequence ID" value="NZ_FNHF01000002.1"/>
</dbReference>
<dbReference type="AlphaFoldDB" id="A0A1G9RK63"/>
<dbReference type="InterPro" id="IPR008920">
    <property type="entry name" value="TF_FadR/GntR_C"/>
</dbReference>
<dbReference type="InterPro" id="IPR036390">
    <property type="entry name" value="WH_DNA-bd_sf"/>
</dbReference>
<dbReference type="InterPro" id="IPR000524">
    <property type="entry name" value="Tscrpt_reg_HTH_GntR"/>
</dbReference>
<dbReference type="PANTHER" id="PTHR43537:SF6">
    <property type="entry name" value="HTH-TYPE TRANSCRIPTIONAL REPRESSOR RSPR"/>
    <property type="match status" value="1"/>
</dbReference>
<evidence type="ECO:0000259" key="4">
    <source>
        <dbReference type="PROSITE" id="PS50949"/>
    </source>
</evidence>
<dbReference type="GO" id="GO:0003700">
    <property type="term" value="F:DNA-binding transcription factor activity"/>
    <property type="evidence" value="ECO:0007669"/>
    <property type="project" value="InterPro"/>
</dbReference>
<keyword evidence="3" id="KW-0804">Transcription</keyword>
<dbReference type="PROSITE" id="PS50949">
    <property type="entry name" value="HTH_GNTR"/>
    <property type="match status" value="1"/>
</dbReference>
<dbReference type="SMART" id="SM00345">
    <property type="entry name" value="HTH_GNTR"/>
    <property type="match status" value="1"/>
</dbReference>
<dbReference type="Pfam" id="PF07729">
    <property type="entry name" value="FCD"/>
    <property type="match status" value="1"/>
</dbReference>
<evidence type="ECO:0000313" key="6">
    <source>
        <dbReference type="Proteomes" id="UP000182347"/>
    </source>
</evidence>
<dbReference type="Proteomes" id="UP000182347">
    <property type="component" value="Unassembled WGS sequence"/>
</dbReference>
<evidence type="ECO:0000256" key="2">
    <source>
        <dbReference type="ARBA" id="ARBA00023125"/>
    </source>
</evidence>
<name>A0A1G9RK63_9BACI</name>
<dbReference type="SUPFAM" id="SSF46785">
    <property type="entry name" value="Winged helix' DNA-binding domain"/>
    <property type="match status" value="1"/>
</dbReference>
<dbReference type="Gene3D" id="1.20.120.530">
    <property type="entry name" value="GntR ligand-binding domain-like"/>
    <property type="match status" value="1"/>
</dbReference>
<keyword evidence="6" id="KW-1185">Reference proteome</keyword>
<dbReference type="SUPFAM" id="SSF48008">
    <property type="entry name" value="GntR ligand-binding domain-like"/>
    <property type="match status" value="1"/>
</dbReference>
<dbReference type="PANTHER" id="PTHR43537">
    <property type="entry name" value="TRANSCRIPTIONAL REGULATOR, GNTR FAMILY"/>
    <property type="match status" value="1"/>
</dbReference>
<dbReference type="EMBL" id="FNHF01000002">
    <property type="protein sequence ID" value="SDM23613.1"/>
    <property type="molecule type" value="Genomic_DNA"/>
</dbReference>
<dbReference type="GO" id="GO:0003677">
    <property type="term" value="F:DNA binding"/>
    <property type="evidence" value="ECO:0007669"/>
    <property type="project" value="UniProtKB-KW"/>
</dbReference>
<evidence type="ECO:0000256" key="1">
    <source>
        <dbReference type="ARBA" id="ARBA00023015"/>
    </source>
</evidence>
<dbReference type="OrthoDB" id="574518at2"/>
<dbReference type="Pfam" id="PF00392">
    <property type="entry name" value="GntR"/>
    <property type="match status" value="1"/>
</dbReference>
<accession>A0A1G9RK63</accession>
<evidence type="ECO:0000256" key="3">
    <source>
        <dbReference type="ARBA" id="ARBA00023163"/>
    </source>
</evidence>
<dbReference type="CDD" id="cd07377">
    <property type="entry name" value="WHTH_GntR"/>
    <property type="match status" value="1"/>
</dbReference>
<dbReference type="InterPro" id="IPR011711">
    <property type="entry name" value="GntR_C"/>
</dbReference>
<keyword evidence="1" id="KW-0805">Transcription regulation</keyword>
<gene>
    <name evidence="5" type="ORF">SAMN05216244_2022</name>
</gene>
<sequence length="229" mass="26969">MEVDTISTTKRVNGSTRDFVYETVKQQIINWELEPGTKISEKEVAEKLEVSRTPVREAFMKLAQEELLGVYPQSGTRVSQIDLSLVEEGRFVRENIERAIVKEACSKFGEDQLFQLETNLTMQDLCLEKGTHHRLFELDEAFHRLLFEGNGKLRSWEMIRKMNTHFDRLRMLRLASNPDWNVLVSQHKDIFGYISKQQADLAEEAMRKHLHLVNFEKEELKERYPSYFK</sequence>
<dbReference type="Gene3D" id="1.10.10.10">
    <property type="entry name" value="Winged helix-like DNA-binding domain superfamily/Winged helix DNA-binding domain"/>
    <property type="match status" value="1"/>
</dbReference>
<reference evidence="6" key="1">
    <citation type="submission" date="2016-10" db="EMBL/GenBank/DDBJ databases">
        <authorList>
            <person name="Varghese N."/>
            <person name="Submissions S."/>
        </authorList>
    </citation>
    <scope>NUCLEOTIDE SEQUENCE [LARGE SCALE GENOMIC DNA]</scope>
    <source>
        <strain evidence="6">CGMCC 1.6199</strain>
    </source>
</reference>
<feature type="domain" description="HTH gntR-type" evidence="4">
    <location>
        <begin position="14"/>
        <end position="81"/>
    </location>
</feature>
<dbReference type="STRING" id="482461.SAMN05216244_2022"/>
<keyword evidence="2 5" id="KW-0238">DNA-binding</keyword>
<protein>
    <submittedName>
        <fullName evidence="5">DNA-binding transcriptional regulator, GntR family</fullName>
    </submittedName>
</protein>
<proteinExistence type="predicted"/>
<dbReference type="SMART" id="SM00895">
    <property type="entry name" value="FCD"/>
    <property type="match status" value="1"/>
</dbReference>